<dbReference type="Pfam" id="PF03016">
    <property type="entry name" value="Exostosin_GT47"/>
    <property type="match status" value="1"/>
</dbReference>
<keyword evidence="9" id="KW-1185">Reference proteome</keyword>
<comment type="caution">
    <text evidence="8">The sequence shown here is derived from an EMBL/GenBank/DDBJ whole genome shotgun (WGS) entry which is preliminary data.</text>
</comment>
<keyword evidence="5" id="KW-0333">Golgi apparatus</keyword>
<evidence type="ECO:0000256" key="5">
    <source>
        <dbReference type="ARBA" id="ARBA00023034"/>
    </source>
</evidence>
<protein>
    <submittedName>
        <fullName evidence="8">Xyloglucan galactosyltransferase</fullName>
    </submittedName>
</protein>
<dbReference type="PANTHER" id="PTHR11062">
    <property type="entry name" value="EXOSTOSIN HEPARAN SULFATE GLYCOSYLTRANSFERASE -RELATED"/>
    <property type="match status" value="1"/>
</dbReference>
<feature type="domain" description="Exostosin GT47" evidence="7">
    <location>
        <begin position="71"/>
        <end position="400"/>
    </location>
</feature>
<evidence type="ECO:0000313" key="8">
    <source>
        <dbReference type="EMBL" id="KAL3645046.1"/>
    </source>
</evidence>
<evidence type="ECO:0000313" key="9">
    <source>
        <dbReference type="Proteomes" id="UP001632038"/>
    </source>
</evidence>
<dbReference type="EMBL" id="JAVIJP010000013">
    <property type="protein sequence ID" value="KAL3645046.1"/>
    <property type="molecule type" value="Genomic_DNA"/>
</dbReference>
<gene>
    <name evidence="8" type="primary">MUR3_3</name>
    <name evidence="8" type="ORF">CASFOL_010226</name>
</gene>
<dbReference type="InterPro" id="IPR004263">
    <property type="entry name" value="Exostosin"/>
</dbReference>
<proteinExistence type="inferred from homology"/>
<evidence type="ECO:0000259" key="7">
    <source>
        <dbReference type="Pfam" id="PF03016"/>
    </source>
</evidence>
<feature type="transmembrane region" description="Helical" evidence="6">
    <location>
        <begin position="20"/>
        <end position="41"/>
    </location>
</feature>
<comment type="similarity">
    <text evidence="2">Belongs to the glycosyltransferase 47 family.</text>
</comment>
<comment type="subcellular location">
    <subcellularLocation>
        <location evidence="1">Golgi apparatus membrane</location>
        <topology evidence="1">Single-pass type II membrane protein</topology>
    </subcellularLocation>
</comment>
<dbReference type="AlphaFoldDB" id="A0ABD3DTF8"/>
<evidence type="ECO:0000256" key="4">
    <source>
        <dbReference type="ARBA" id="ARBA00022968"/>
    </source>
</evidence>
<keyword evidence="6" id="KW-0472">Membrane</keyword>
<evidence type="ECO:0000256" key="1">
    <source>
        <dbReference type="ARBA" id="ARBA00004323"/>
    </source>
</evidence>
<name>A0ABD3DTF8_9LAMI</name>
<keyword evidence="6" id="KW-1133">Transmembrane helix</keyword>
<evidence type="ECO:0000256" key="2">
    <source>
        <dbReference type="ARBA" id="ARBA00010271"/>
    </source>
</evidence>
<dbReference type="Proteomes" id="UP001632038">
    <property type="component" value="Unassembled WGS sequence"/>
</dbReference>
<accession>A0ABD3DTF8</accession>
<evidence type="ECO:0000256" key="3">
    <source>
        <dbReference type="ARBA" id="ARBA00022676"/>
    </source>
</evidence>
<keyword evidence="3 8" id="KW-0808">Transferase</keyword>
<reference evidence="9" key="1">
    <citation type="journal article" date="2024" name="IScience">
        <title>Strigolactones Initiate the Formation of Haustorium-like Structures in Castilleja.</title>
        <authorList>
            <person name="Buerger M."/>
            <person name="Peterson D."/>
            <person name="Chory J."/>
        </authorList>
    </citation>
    <scope>NUCLEOTIDE SEQUENCE [LARGE SCALE GENOMIC DNA]</scope>
</reference>
<evidence type="ECO:0000256" key="6">
    <source>
        <dbReference type="SAM" id="Phobius"/>
    </source>
</evidence>
<dbReference type="PANTHER" id="PTHR11062:SF56">
    <property type="entry name" value="XYLOGLUCAN GALACTOSYLTRANSFERASE MUR3"/>
    <property type="match status" value="1"/>
</dbReference>
<keyword evidence="6" id="KW-0812">Transmembrane</keyword>
<dbReference type="GO" id="GO:0016757">
    <property type="term" value="F:glycosyltransferase activity"/>
    <property type="evidence" value="ECO:0007669"/>
    <property type="project" value="UniProtKB-KW"/>
</dbReference>
<dbReference type="InterPro" id="IPR040911">
    <property type="entry name" value="Exostosin_GT47"/>
</dbReference>
<keyword evidence="4" id="KW-0735">Signal-anchor</keyword>
<organism evidence="8 9">
    <name type="scientific">Castilleja foliolosa</name>
    <dbReference type="NCBI Taxonomy" id="1961234"/>
    <lineage>
        <taxon>Eukaryota</taxon>
        <taxon>Viridiplantae</taxon>
        <taxon>Streptophyta</taxon>
        <taxon>Embryophyta</taxon>
        <taxon>Tracheophyta</taxon>
        <taxon>Spermatophyta</taxon>
        <taxon>Magnoliopsida</taxon>
        <taxon>eudicotyledons</taxon>
        <taxon>Gunneridae</taxon>
        <taxon>Pentapetalae</taxon>
        <taxon>asterids</taxon>
        <taxon>lamiids</taxon>
        <taxon>Lamiales</taxon>
        <taxon>Orobanchaceae</taxon>
        <taxon>Pedicularideae</taxon>
        <taxon>Castillejinae</taxon>
        <taxon>Castilleja</taxon>
    </lineage>
</organism>
<sequence length="499" mass="57135">MNIRTKFNINSNGRKRGLCLLVSLSAMFWLCLFYFNFIVFVRTGGPPIPHSITRNHPGADNVSDGENKIDRCRGRYIYVHALPSRFNDDMLRDCRSLSIWTDMCKYMTNAGLGPALEHSPGWYATDQFALDVIFHNRMKQYSCLTSDSSRASVVFVPFYAGLDAGRNLFGPANVSVRDAASVDLVNWLQKTREWAVMGGKDHFLVAGRIAWDFGRWTDRDSDWGNKLLNLPAVKNMSVLVVESSPWTANDFAVPYPTYFHPARDDDVSAWQDRVRRSKREHLFCFAGAPRPGNSRSIRSLIIEQCQKSKRCRLLGCGSGDCNSPSRIMRMFEGCTFCLQPQGDSFTRRSAFDSIMAGCVPVFFHPGSAYVQYTWHLPKNYSSYSVFVPEDDVRKNVTILEERLSRISDEEVKEMREVVIRLIPRLIYADPRSEMEKTKDAFDVAVGSVIDKVAKVRKEMNEGRYREIGSLKEKLSWKYALLDEGQEIGPHEWDHFFEKH</sequence>
<keyword evidence="3 8" id="KW-0328">Glycosyltransferase</keyword>
<dbReference type="GO" id="GO:0000139">
    <property type="term" value="C:Golgi membrane"/>
    <property type="evidence" value="ECO:0007669"/>
    <property type="project" value="UniProtKB-SubCell"/>
</dbReference>